<proteinExistence type="predicted"/>
<evidence type="ECO:0000313" key="1">
    <source>
        <dbReference type="EMBL" id="KAJ9048274.1"/>
    </source>
</evidence>
<accession>A0ACC2RE01</accession>
<reference evidence="1" key="1">
    <citation type="submission" date="2022-04" db="EMBL/GenBank/DDBJ databases">
        <title>Genome of the entomopathogenic fungus Entomophthora muscae.</title>
        <authorList>
            <person name="Elya C."/>
            <person name="Lovett B.R."/>
            <person name="Lee E."/>
            <person name="Macias A.M."/>
            <person name="Hajek A.E."/>
            <person name="De Bivort B.L."/>
            <person name="Kasson M.T."/>
            <person name="De Fine Licht H.H."/>
            <person name="Stajich J.E."/>
        </authorList>
    </citation>
    <scope>NUCLEOTIDE SEQUENCE</scope>
    <source>
        <strain evidence="1">Berkeley</strain>
    </source>
</reference>
<dbReference type="Proteomes" id="UP001165960">
    <property type="component" value="Unassembled WGS sequence"/>
</dbReference>
<gene>
    <name evidence="1" type="ORF">DSO57_1036632</name>
</gene>
<dbReference type="EMBL" id="QTSX02007458">
    <property type="protein sequence ID" value="KAJ9048274.1"/>
    <property type="molecule type" value="Genomic_DNA"/>
</dbReference>
<sequence length="104" mass="11703">MAKGRVAPISLRDLIGLSFHSTTSPLTFPEDGSTPSFREGEGATLPFFRRWLAVHARDLGRPTTRSPLNLSRTRPPDNRILSLLPYLGVRLYYNLTPWPVVVSR</sequence>
<name>A0ACC2RE01_9FUNG</name>
<evidence type="ECO:0000313" key="2">
    <source>
        <dbReference type="Proteomes" id="UP001165960"/>
    </source>
</evidence>
<protein>
    <submittedName>
        <fullName evidence="1">Uncharacterized protein</fullName>
    </submittedName>
</protein>
<comment type="caution">
    <text evidence="1">The sequence shown here is derived from an EMBL/GenBank/DDBJ whole genome shotgun (WGS) entry which is preliminary data.</text>
</comment>
<keyword evidence="2" id="KW-1185">Reference proteome</keyword>
<organism evidence="1 2">
    <name type="scientific">Entomophthora muscae</name>
    <dbReference type="NCBI Taxonomy" id="34485"/>
    <lineage>
        <taxon>Eukaryota</taxon>
        <taxon>Fungi</taxon>
        <taxon>Fungi incertae sedis</taxon>
        <taxon>Zoopagomycota</taxon>
        <taxon>Entomophthoromycotina</taxon>
        <taxon>Entomophthoromycetes</taxon>
        <taxon>Entomophthorales</taxon>
        <taxon>Entomophthoraceae</taxon>
        <taxon>Entomophthora</taxon>
    </lineage>
</organism>